<dbReference type="AlphaFoldDB" id="A0A8E2ECL6"/>
<evidence type="ECO:0000256" key="1">
    <source>
        <dbReference type="SAM" id="MobiDB-lite"/>
    </source>
</evidence>
<evidence type="ECO:0000313" key="2">
    <source>
        <dbReference type="EMBL" id="OCK81477.1"/>
    </source>
</evidence>
<proteinExistence type="predicted"/>
<reference evidence="2 3" key="1">
    <citation type="journal article" date="2016" name="Nat. Commun.">
        <title>Ectomycorrhizal ecology is imprinted in the genome of the dominant symbiotic fungus Cenococcum geophilum.</title>
        <authorList>
            <consortium name="DOE Joint Genome Institute"/>
            <person name="Peter M."/>
            <person name="Kohler A."/>
            <person name="Ohm R.A."/>
            <person name="Kuo A."/>
            <person name="Krutzmann J."/>
            <person name="Morin E."/>
            <person name="Arend M."/>
            <person name="Barry K.W."/>
            <person name="Binder M."/>
            <person name="Choi C."/>
            <person name="Clum A."/>
            <person name="Copeland A."/>
            <person name="Grisel N."/>
            <person name="Haridas S."/>
            <person name="Kipfer T."/>
            <person name="LaButti K."/>
            <person name="Lindquist E."/>
            <person name="Lipzen A."/>
            <person name="Maire R."/>
            <person name="Meier B."/>
            <person name="Mihaltcheva S."/>
            <person name="Molinier V."/>
            <person name="Murat C."/>
            <person name="Poggeler S."/>
            <person name="Quandt C.A."/>
            <person name="Sperisen C."/>
            <person name="Tritt A."/>
            <person name="Tisserant E."/>
            <person name="Crous P.W."/>
            <person name="Henrissat B."/>
            <person name="Nehls U."/>
            <person name="Egli S."/>
            <person name="Spatafora J.W."/>
            <person name="Grigoriev I.V."/>
            <person name="Martin F.M."/>
        </authorList>
    </citation>
    <scope>NUCLEOTIDE SEQUENCE [LARGE SCALE GENOMIC DNA]</scope>
    <source>
        <strain evidence="2 3">CBS 459.81</strain>
    </source>
</reference>
<keyword evidence="3" id="KW-1185">Reference proteome</keyword>
<protein>
    <submittedName>
        <fullName evidence="2">Uncharacterized protein</fullName>
    </submittedName>
</protein>
<sequence length="1035" mass="118410">MPLSPPLACPGRIYRCLLQSPLNLFLRTAFRLKPTYSIGSIQRTWPYFASTCGSRTLHSTAQFYVYDPFAIDDRPNSGSPFPSTTDDPLPGNHLFEYNNPFVSGDQPNTGDTFPGTSTNDPDHQMTVSSRCWLKSNKTLRFQRLPGGRDRVPPGKLLLETLSGIQPLVYATSSKMSQKVDLSYIPPSRLDRESVLIYKKERNLLPNPTEISLQTIIIGFLKAHGARAENLNERLSSTFSEREMAFLHARGYTAQDVHKWVTALLTENPRVMAEVILLQEKPPPLFVPLNLLRRKHLTVEALRIILEDSWKRILSQTSTGLEVLAENGLSPLEGSYQRFRGPNNRNVDGHSLQLLVVRLLRHARQSWPHAIPDIANLFTTEIREMTIERVNRNYYTTERQISNLSFFCNRLLAILSLPTRMHPITSSSFQETAQFDVLRMMTSYSPPLTLNQEGYRGIVSVQLALRKTPRERAWALLKTKSWPPWKENRTAMDEDKGDDFGISRASLIIRQMGEAGYQSDLWERVAQIYSGLDTDGSPTIQTRINMTDTRMRSLRKRRSSRFQLLFQDKLWAARIRATRTRREAWACFLTFESLELRVCHNVYHAMFEKLHYQEFHEPQSPSQSPDRDRAHISSNANVLPGDVLEVFPDPISPHERVYLREQLPTYENLVDRMFKNDLRPSGRFLAFLVHTCPNTSIGMRILRTAGDVYGGGVKRFLDLLHGSLVDPLELRDVPDYLFTAFLSFLCRCTSVRQGRRAEKSLFFRPFVKERYHLAIEDEHPINLAYSFLIQSKRPYRPAWTVLMKSIMSPSGGHSFWQVSGAQRTKHVLIYQAICDLVSRMQEIHLELEEEQFQLLCIGLQRATISCISSAELNAEARRLIARSPAYIRTLFHSLVGRSSASEELGQRSSAARLFTTPGPAVLHSYVRALGLLRDYEGLYSFAQWMAEFHLELTQRASSQSGGPAALRRTLIALRVYLERNWDSSPDERSSAPKELVALVRERVESVPEWEGWPKIDELEVYCMESGAESILPKAWS</sequence>
<accession>A0A8E2ECL6</accession>
<dbReference type="OrthoDB" id="410701at2759"/>
<dbReference type="EMBL" id="KV744919">
    <property type="protein sequence ID" value="OCK81477.1"/>
    <property type="molecule type" value="Genomic_DNA"/>
</dbReference>
<name>A0A8E2ECL6_9PEZI</name>
<gene>
    <name evidence="2" type="ORF">K432DRAFT_326163</name>
</gene>
<dbReference type="Proteomes" id="UP000250266">
    <property type="component" value="Unassembled WGS sequence"/>
</dbReference>
<organism evidence="2 3">
    <name type="scientific">Lepidopterella palustris CBS 459.81</name>
    <dbReference type="NCBI Taxonomy" id="1314670"/>
    <lineage>
        <taxon>Eukaryota</taxon>
        <taxon>Fungi</taxon>
        <taxon>Dikarya</taxon>
        <taxon>Ascomycota</taxon>
        <taxon>Pezizomycotina</taxon>
        <taxon>Dothideomycetes</taxon>
        <taxon>Pleosporomycetidae</taxon>
        <taxon>Mytilinidiales</taxon>
        <taxon>Argynnaceae</taxon>
        <taxon>Lepidopterella</taxon>
    </lineage>
</organism>
<feature type="region of interest" description="Disordered" evidence="1">
    <location>
        <begin position="105"/>
        <end position="125"/>
    </location>
</feature>
<evidence type="ECO:0000313" key="3">
    <source>
        <dbReference type="Proteomes" id="UP000250266"/>
    </source>
</evidence>